<accession>X1V347</accession>
<evidence type="ECO:0000313" key="1">
    <source>
        <dbReference type="EMBL" id="GAI99049.1"/>
    </source>
</evidence>
<gene>
    <name evidence="1" type="ORF">S12H4_37405</name>
</gene>
<proteinExistence type="predicted"/>
<reference evidence="1" key="1">
    <citation type="journal article" date="2014" name="Front. Microbiol.">
        <title>High frequency of phylogenetically diverse reductive dehalogenase-homologous genes in deep subseafloor sedimentary metagenomes.</title>
        <authorList>
            <person name="Kawai M."/>
            <person name="Futagami T."/>
            <person name="Toyoda A."/>
            <person name="Takaki Y."/>
            <person name="Nishi S."/>
            <person name="Hori S."/>
            <person name="Arai W."/>
            <person name="Tsubouchi T."/>
            <person name="Morono Y."/>
            <person name="Uchiyama I."/>
            <person name="Ito T."/>
            <person name="Fujiyama A."/>
            <person name="Inagaki F."/>
            <person name="Takami H."/>
        </authorList>
    </citation>
    <scope>NUCLEOTIDE SEQUENCE</scope>
    <source>
        <strain evidence="1">Expedition CK06-06</strain>
    </source>
</reference>
<organism evidence="1">
    <name type="scientific">marine sediment metagenome</name>
    <dbReference type="NCBI Taxonomy" id="412755"/>
    <lineage>
        <taxon>unclassified sequences</taxon>
        <taxon>metagenomes</taxon>
        <taxon>ecological metagenomes</taxon>
    </lineage>
</organism>
<sequence>MGHVEPCGDNYRYDLCDRQGADVNGEVLEVLLDEGLVDLGNNRFGFLVV</sequence>
<protein>
    <submittedName>
        <fullName evidence="1">Uncharacterized protein</fullName>
    </submittedName>
</protein>
<dbReference type="AlphaFoldDB" id="X1V347"/>
<comment type="caution">
    <text evidence="1">The sequence shown here is derived from an EMBL/GenBank/DDBJ whole genome shotgun (WGS) entry which is preliminary data.</text>
</comment>
<name>X1V347_9ZZZZ</name>
<dbReference type="EMBL" id="BARW01022405">
    <property type="protein sequence ID" value="GAI99049.1"/>
    <property type="molecule type" value="Genomic_DNA"/>
</dbReference>